<organism evidence="5 6">
    <name type="scientific">Algoriphagus boseongensis</name>
    <dbReference type="NCBI Taxonomy" id="1442587"/>
    <lineage>
        <taxon>Bacteria</taxon>
        <taxon>Pseudomonadati</taxon>
        <taxon>Bacteroidota</taxon>
        <taxon>Cytophagia</taxon>
        <taxon>Cytophagales</taxon>
        <taxon>Cyclobacteriaceae</taxon>
        <taxon>Algoriphagus</taxon>
    </lineage>
</organism>
<gene>
    <name evidence="5" type="ORF">DFQ04_1305</name>
</gene>
<keyword evidence="3" id="KW-0547">Nucleotide-binding</keyword>
<comment type="caution">
    <text evidence="5">The sequence shown here is derived from an EMBL/GenBank/DDBJ whole genome shotgun (WGS) entry which is preliminary data.</text>
</comment>
<evidence type="ECO:0000256" key="3">
    <source>
        <dbReference type="ARBA" id="ARBA00022741"/>
    </source>
</evidence>
<evidence type="ECO:0000313" key="5">
    <source>
        <dbReference type="EMBL" id="TDQ19484.1"/>
    </source>
</evidence>
<keyword evidence="2 5" id="KW-0436">Ligase</keyword>
<keyword evidence="6" id="KW-1185">Reference proteome</keyword>
<dbReference type="OrthoDB" id="9780152at2"/>
<dbReference type="PANTHER" id="PTHR34378:SF1">
    <property type="entry name" value="GLUTAMATE--CYSTEINE LIGASE, CHLOROPLASTIC"/>
    <property type="match status" value="1"/>
</dbReference>
<dbReference type="Pfam" id="PF04107">
    <property type="entry name" value="GCS2"/>
    <property type="match status" value="1"/>
</dbReference>
<name>A0A4R6TDG1_9BACT</name>
<dbReference type="EC" id="6.3.2.2" evidence="1"/>
<dbReference type="GO" id="GO:0004357">
    <property type="term" value="F:glutamate-cysteine ligase activity"/>
    <property type="evidence" value="ECO:0007669"/>
    <property type="project" value="UniProtKB-EC"/>
</dbReference>
<dbReference type="AlphaFoldDB" id="A0A4R6TDG1"/>
<dbReference type="PANTHER" id="PTHR34378">
    <property type="entry name" value="GLUTAMATE--CYSTEINE LIGASE, CHLOROPLASTIC"/>
    <property type="match status" value="1"/>
</dbReference>
<dbReference type="GO" id="GO:0006750">
    <property type="term" value="P:glutathione biosynthetic process"/>
    <property type="evidence" value="ECO:0007669"/>
    <property type="project" value="InterPro"/>
</dbReference>
<evidence type="ECO:0000256" key="1">
    <source>
        <dbReference type="ARBA" id="ARBA00012220"/>
    </source>
</evidence>
<dbReference type="GO" id="GO:0005524">
    <property type="term" value="F:ATP binding"/>
    <property type="evidence" value="ECO:0007669"/>
    <property type="project" value="UniProtKB-KW"/>
</dbReference>
<dbReference type="EMBL" id="SNYF01000005">
    <property type="protein sequence ID" value="TDQ19484.1"/>
    <property type="molecule type" value="Genomic_DNA"/>
</dbReference>
<dbReference type="Gene3D" id="3.30.590.20">
    <property type="match status" value="1"/>
</dbReference>
<protein>
    <recommendedName>
        <fullName evidence="1">glutamate--cysteine ligase</fullName>
        <ecNumber evidence="1">6.3.2.2</ecNumber>
    </recommendedName>
</protein>
<dbReference type="RefSeq" id="WP_133553839.1">
    <property type="nucleotide sequence ID" value="NZ_SNYF01000005.1"/>
</dbReference>
<dbReference type="Proteomes" id="UP000294535">
    <property type="component" value="Unassembled WGS sequence"/>
</dbReference>
<dbReference type="SUPFAM" id="SSF55931">
    <property type="entry name" value="Glutamine synthetase/guanido kinase"/>
    <property type="match status" value="1"/>
</dbReference>
<reference evidence="5 6" key="1">
    <citation type="submission" date="2019-03" db="EMBL/GenBank/DDBJ databases">
        <title>Genomic Encyclopedia of Type Strains, Phase III (KMG-III): the genomes of soil and plant-associated and newly described type strains.</title>
        <authorList>
            <person name="Whitman W."/>
        </authorList>
    </citation>
    <scope>NUCLEOTIDE SEQUENCE [LARGE SCALE GENOMIC DNA]</scope>
    <source>
        <strain evidence="5 6">CECT 8446</strain>
    </source>
</reference>
<dbReference type="InterPro" id="IPR014746">
    <property type="entry name" value="Gln_synth/guanido_kin_cat_dom"/>
</dbReference>
<evidence type="ECO:0000313" key="6">
    <source>
        <dbReference type="Proteomes" id="UP000294535"/>
    </source>
</evidence>
<keyword evidence="4" id="KW-0067">ATP-binding</keyword>
<dbReference type="InterPro" id="IPR006336">
    <property type="entry name" value="GCS2"/>
</dbReference>
<evidence type="ECO:0000256" key="2">
    <source>
        <dbReference type="ARBA" id="ARBA00022598"/>
    </source>
</evidence>
<proteinExistence type="predicted"/>
<accession>A0A4R6TDG1</accession>
<sequence>MDYKKSSKLTESDFRDFIQTNLFEPKIWDTKISEKSPGRIGLEQEAFVWETPSDSPIPKKIIPLYYGQNDFSSLLLKMSLEKGGQTHLFESMVGLKPDRITFPSGDNFQFEPGGQVEIATSPCESLIEVQNQLEAMQSILDEVGIKNQIGFGQFGTLPWFSGEEIGLQLPKPRYRQLQNYFNSLNPNGQRMMLQTCSQHINIDLGENEEVQVRRMVVAQALAPFLTAVFANSSHLEGKFTGKKSYRSVLWRTLDSRRSGFWMPQNEISKNDLIDSYTKFALNAPLIHLKKWDQEYFGGKFTMKYWINNPILGLYPSLEDFEYHLTLLFPQVRMKGFLEIRATDALPRKWQMVPSSFISGILYFPSSLQKTYDLLINHLHQLEDFQDLASDGLDNPEIFKMTLKLSEWALEGFESLPSSFRSNQQVELLRQYLENLTWKKITPADLFLSSLNE</sequence>
<dbReference type="InterPro" id="IPR035434">
    <property type="entry name" value="GCL_bact_plant"/>
</dbReference>
<evidence type="ECO:0000256" key="4">
    <source>
        <dbReference type="ARBA" id="ARBA00022840"/>
    </source>
</evidence>